<evidence type="ECO:0000313" key="5">
    <source>
        <dbReference type="Proteomes" id="UP000005801"/>
    </source>
</evidence>
<feature type="DNA-binding region" description="H-T-H motif" evidence="2">
    <location>
        <begin position="37"/>
        <end position="56"/>
    </location>
</feature>
<dbReference type="SUPFAM" id="SSF46689">
    <property type="entry name" value="Homeodomain-like"/>
    <property type="match status" value="1"/>
</dbReference>
<dbReference type="EMBL" id="ABCS01000058">
    <property type="protein sequence ID" value="EDM76788.1"/>
    <property type="molecule type" value="Genomic_DNA"/>
</dbReference>
<name>A6GBI4_9BACT</name>
<dbReference type="InterPro" id="IPR009057">
    <property type="entry name" value="Homeodomain-like_sf"/>
</dbReference>
<dbReference type="InterPro" id="IPR050109">
    <property type="entry name" value="HTH-type_TetR-like_transc_reg"/>
</dbReference>
<dbReference type="PRINTS" id="PR00455">
    <property type="entry name" value="HTHTETR"/>
</dbReference>
<evidence type="ECO:0000256" key="1">
    <source>
        <dbReference type="ARBA" id="ARBA00023125"/>
    </source>
</evidence>
<dbReference type="STRING" id="391625.PPSIR1_18842"/>
<evidence type="ECO:0000256" key="2">
    <source>
        <dbReference type="PROSITE-ProRule" id="PRU00335"/>
    </source>
</evidence>
<feature type="domain" description="HTH tetR-type" evidence="3">
    <location>
        <begin position="14"/>
        <end position="74"/>
    </location>
</feature>
<dbReference type="eggNOG" id="COG1309">
    <property type="taxonomic scope" value="Bacteria"/>
</dbReference>
<dbReference type="Pfam" id="PF16295">
    <property type="entry name" value="TetR_C_10"/>
    <property type="match status" value="1"/>
</dbReference>
<dbReference type="InterPro" id="IPR032551">
    <property type="entry name" value="BscR_C"/>
</dbReference>
<sequence>MKSAPKSRTEANKADKHARILDAATALFAERGYAGTAVPPVAERARVAAGTIYRFFDNKEALVNAVFRRAKQALGEALFEGLDLEQAPRPLFDEFWARLYRFAREQPEAFRFLELQDHHRYLDETSRHLERTVLAPVAVMVLQLRELGVFEPALPVDVAMAFIWGGFVGVMKAERDGHLEVDQRAVDAARDMAWRSCARVQESP</sequence>
<dbReference type="InterPro" id="IPR001647">
    <property type="entry name" value="HTH_TetR"/>
</dbReference>
<dbReference type="OrthoDB" id="6430772at2"/>
<comment type="caution">
    <text evidence="4">The sequence shown here is derived from an EMBL/GenBank/DDBJ whole genome shotgun (WGS) entry which is preliminary data.</text>
</comment>
<evidence type="ECO:0000259" key="3">
    <source>
        <dbReference type="PROSITE" id="PS50977"/>
    </source>
</evidence>
<dbReference type="RefSeq" id="WP_006974075.1">
    <property type="nucleotide sequence ID" value="NZ_ABCS01000058.1"/>
</dbReference>
<dbReference type="Proteomes" id="UP000005801">
    <property type="component" value="Unassembled WGS sequence"/>
</dbReference>
<dbReference type="GO" id="GO:0003700">
    <property type="term" value="F:DNA-binding transcription factor activity"/>
    <property type="evidence" value="ECO:0007669"/>
    <property type="project" value="TreeGrafter"/>
</dbReference>
<dbReference type="AlphaFoldDB" id="A6GBI4"/>
<evidence type="ECO:0000313" key="4">
    <source>
        <dbReference type="EMBL" id="EDM76788.1"/>
    </source>
</evidence>
<keyword evidence="5" id="KW-1185">Reference proteome</keyword>
<dbReference type="GO" id="GO:0000976">
    <property type="term" value="F:transcription cis-regulatory region binding"/>
    <property type="evidence" value="ECO:0007669"/>
    <property type="project" value="TreeGrafter"/>
</dbReference>
<protein>
    <submittedName>
        <fullName evidence="4">YrhI</fullName>
    </submittedName>
</protein>
<dbReference type="PROSITE" id="PS50977">
    <property type="entry name" value="HTH_TETR_2"/>
    <property type="match status" value="1"/>
</dbReference>
<proteinExistence type="predicted"/>
<dbReference type="PANTHER" id="PTHR30055">
    <property type="entry name" value="HTH-TYPE TRANSCRIPTIONAL REGULATOR RUTR"/>
    <property type="match status" value="1"/>
</dbReference>
<dbReference type="Gene3D" id="1.10.357.10">
    <property type="entry name" value="Tetracycline Repressor, domain 2"/>
    <property type="match status" value="1"/>
</dbReference>
<dbReference type="PANTHER" id="PTHR30055:SF207">
    <property type="entry name" value="HTH-TYPE TRANSCRIPTIONAL REPRESSOR FATR"/>
    <property type="match status" value="1"/>
</dbReference>
<reference evidence="4 5" key="1">
    <citation type="submission" date="2007-06" db="EMBL/GenBank/DDBJ databases">
        <authorList>
            <person name="Shimkets L."/>
            <person name="Ferriera S."/>
            <person name="Johnson J."/>
            <person name="Kravitz S."/>
            <person name="Beeson K."/>
            <person name="Sutton G."/>
            <person name="Rogers Y.-H."/>
            <person name="Friedman R."/>
            <person name="Frazier M."/>
            <person name="Venter J.C."/>
        </authorList>
    </citation>
    <scope>NUCLEOTIDE SEQUENCE [LARGE SCALE GENOMIC DNA]</scope>
    <source>
        <strain evidence="4 5">SIR-1</strain>
    </source>
</reference>
<gene>
    <name evidence="4" type="ORF">PPSIR1_18842</name>
</gene>
<keyword evidence="1 2" id="KW-0238">DNA-binding</keyword>
<accession>A6GBI4</accession>
<organism evidence="4 5">
    <name type="scientific">Plesiocystis pacifica SIR-1</name>
    <dbReference type="NCBI Taxonomy" id="391625"/>
    <lineage>
        <taxon>Bacteria</taxon>
        <taxon>Pseudomonadati</taxon>
        <taxon>Myxococcota</taxon>
        <taxon>Polyangia</taxon>
        <taxon>Nannocystales</taxon>
        <taxon>Nannocystaceae</taxon>
        <taxon>Plesiocystis</taxon>
    </lineage>
</organism>
<dbReference type="Pfam" id="PF00440">
    <property type="entry name" value="TetR_N"/>
    <property type="match status" value="1"/>
</dbReference>